<proteinExistence type="predicted"/>
<dbReference type="InterPro" id="IPR036388">
    <property type="entry name" value="WH-like_DNA-bd_sf"/>
</dbReference>
<protein>
    <recommendedName>
        <fullName evidence="2">H15 domain-containing protein</fullName>
    </recommendedName>
</protein>
<dbReference type="InterPro" id="IPR005818">
    <property type="entry name" value="Histone_H1/H5_H15"/>
</dbReference>
<reference evidence="3" key="1">
    <citation type="submission" date="2025-08" db="UniProtKB">
        <authorList>
            <consortium name="Ensembl"/>
        </authorList>
    </citation>
    <scope>IDENTIFICATION</scope>
</reference>
<dbReference type="GO" id="GO:0003677">
    <property type="term" value="F:DNA binding"/>
    <property type="evidence" value="ECO:0007669"/>
    <property type="project" value="InterPro"/>
</dbReference>
<evidence type="ECO:0000256" key="1">
    <source>
        <dbReference type="SAM" id="MobiDB-lite"/>
    </source>
</evidence>
<dbReference type="SMART" id="SM00526">
    <property type="entry name" value="H15"/>
    <property type="match status" value="1"/>
</dbReference>
<dbReference type="InterPro" id="IPR036390">
    <property type="entry name" value="WH_DNA-bd_sf"/>
</dbReference>
<reference evidence="3" key="2">
    <citation type="submission" date="2025-09" db="UniProtKB">
        <authorList>
            <consortium name="Ensembl"/>
        </authorList>
    </citation>
    <scope>IDENTIFICATION</scope>
</reference>
<dbReference type="Gene3D" id="1.10.10.10">
    <property type="entry name" value="Winged helix-like DNA-binding domain superfamily/Winged helix DNA-binding domain"/>
    <property type="match status" value="1"/>
</dbReference>
<evidence type="ECO:0000313" key="3">
    <source>
        <dbReference type="Ensembl" id="ENSSMRP00000000801.1"/>
    </source>
</evidence>
<sequence>AHSWVSVPGSKPGRNKTASATADESQRKTRLSASLSQLILQAFEACNRRKSLSLAALKKHLVEAGYSVNRKNNHRLKKELHALVSNGLLIRATGSGASGSFKAGSRSQARKKPGRSESVKGRKKMTPKKPVSRIREQPKQFKQRKKQPAVSKPKGLQGRPTGGANRKRQPKK</sequence>
<dbReference type="Ensembl" id="ENSSMRT00000000969.1">
    <property type="protein sequence ID" value="ENSSMRP00000000801.1"/>
    <property type="gene ID" value="ENSSMRG00000000721.1"/>
</dbReference>
<dbReference type="AlphaFoldDB" id="A0A8D0B102"/>
<dbReference type="Pfam" id="PF00538">
    <property type="entry name" value="Linker_histone"/>
    <property type="match status" value="1"/>
</dbReference>
<feature type="region of interest" description="Disordered" evidence="1">
    <location>
        <begin position="1"/>
        <end position="28"/>
    </location>
</feature>
<feature type="compositionally biased region" description="Basic residues" evidence="1">
    <location>
        <begin position="121"/>
        <end position="132"/>
    </location>
</feature>
<feature type="region of interest" description="Disordered" evidence="1">
    <location>
        <begin position="92"/>
        <end position="172"/>
    </location>
</feature>
<dbReference type="GeneTree" id="ENSGT00950000185245"/>
<evidence type="ECO:0000259" key="2">
    <source>
        <dbReference type="PROSITE" id="PS51504"/>
    </source>
</evidence>
<dbReference type="GO" id="GO:0006334">
    <property type="term" value="P:nucleosome assembly"/>
    <property type="evidence" value="ECO:0007669"/>
    <property type="project" value="InterPro"/>
</dbReference>
<feature type="compositionally biased region" description="Low complexity" evidence="1">
    <location>
        <begin position="92"/>
        <end position="107"/>
    </location>
</feature>
<feature type="domain" description="H15" evidence="2">
    <location>
        <begin position="31"/>
        <end position="105"/>
    </location>
</feature>
<evidence type="ECO:0000313" key="4">
    <source>
        <dbReference type="Proteomes" id="UP000694421"/>
    </source>
</evidence>
<name>A0A8D0B102_SALMN</name>
<dbReference type="CDD" id="cd00073">
    <property type="entry name" value="H15"/>
    <property type="match status" value="1"/>
</dbReference>
<dbReference type="OMA" id="SVRMVHE"/>
<organism evidence="3 4">
    <name type="scientific">Salvator merianae</name>
    <name type="common">Argentine black and white tegu</name>
    <name type="synonym">Tupinambis merianae</name>
    <dbReference type="NCBI Taxonomy" id="96440"/>
    <lineage>
        <taxon>Eukaryota</taxon>
        <taxon>Metazoa</taxon>
        <taxon>Chordata</taxon>
        <taxon>Craniata</taxon>
        <taxon>Vertebrata</taxon>
        <taxon>Euteleostomi</taxon>
        <taxon>Lepidosauria</taxon>
        <taxon>Squamata</taxon>
        <taxon>Bifurcata</taxon>
        <taxon>Unidentata</taxon>
        <taxon>Episquamata</taxon>
        <taxon>Laterata</taxon>
        <taxon>Teiioidea</taxon>
        <taxon>Teiidae</taxon>
        <taxon>Salvator</taxon>
    </lineage>
</organism>
<dbReference type="GO" id="GO:0000786">
    <property type="term" value="C:nucleosome"/>
    <property type="evidence" value="ECO:0007669"/>
    <property type="project" value="InterPro"/>
</dbReference>
<accession>A0A8D0B102</accession>
<dbReference type="SUPFAM" id="SSF46785">
    <property type="entry name" value="Winged helix' DNA-binding domain"/>
    <property type="match status" value="1"/>
</dbReference>
<dbReference type="Proteomes" id="UP000694421">
    <property type="component" value="Unplaced"/>
</dbReference>
<dbReference type="PROSITE" id="PS51504">
    <property type="entry name" value="H15"/>
    <property type="match status" value="1"/>
</dbReference>
<keyword evidence="4" id="KW-1185">Reference proteome</keyword>